<dbReference type="InterPro" id="IPR037066">
    <property type="entry name" value="Plug_dom_sf"/>
</dbReference>
<sequence length="188" mass="21291">MKYCLIILLLAHFVCSGQKKGDLYYGHGNDTLYNGINLLFVNDSVVSFIYGRPTVGVNHQFQTKYTIKSDSLVITGEQLYIAENFIAKLADYTFPIRLVIKDNSLIDNINSVIYTGAKKMGSNDPLILFNGKKISKRKLKKLSKDKDFSNKHHIEIIRGYDAYQMFGKESLKGVINIVPKQGSNEEKD</sequence>
<dbReference type="STRING" id="1202724.AM493_07685"/>
<protein>
    <recommendedName>
        <fullName evidence="3">TonB-dependent receptor plug domain-containing protein</fullName>
    </recommendedName>
</protein>
<dbReference type="AlphaFoldDB" id="A0A0M8MHK1"/>
<dbReference type="RefSeq" id="WP_054407294.1">
    <property type="nucleotide sequence ID" value="NZ_FOYA01000007.1"/>
</dbReference>
<evidence type="ECO:0000313" key="1">
    <source>
        <dbReference type="EMBL" id="KOS05927.1"/>
    </source>
</evidence>
<evidence type="ECO:0000313" key="2">
    <source>
        <dbReference type="Proteomes" id="UP000037755"/>
    </source>
</evidence>
<dbReference type="Gene3D" id="2.170.130.10">
    <property type="entry name" value="TonB-dependent receptor, plug domain"/>
    <property type="match status" value="1"/>
</dbReference>
<organism evidence="1 2">
    <name type="scientific">Flavobacterium akiainvivens</name>
    <dbReference type="NCBI Taxonomy" id="1202724"/>
    <lineage>
        <taxon>Bacteria</taxon>
        <taxon>Pseudomonadati</taxon>
        <taxon>Bacteroidota</taxon>
        <taxon>Flavobacteriia</taxon>
        <taxon>Flavobacteriales</taxon>
        <taxon>Flavobacteriaceae</taxon>
        <taxon>Flavobacterium</taxon>
    </lineage>
</organism>
<gene>
    <name evidence="1" type="ORF">AM493_07685</name>
</gene>
<keyword evidence="2" id="KW-1185">Reference proteome</keyword>
<reference evidence="1 2" key="1">
    <citation type="submission" date="2015-08" db="EMBL/GenBank/DDBJ databases">
        <title>Whole genome sequence of Flavobacterium akiainvivens IK-1T, from decaying Wikstroemia oahuensis, an endemic Hawaiian shrub.</title>
        <authorList>
            <person name="Wan X."/>
            <person name="Hou S."/>
            <person name="Saito J."/>
            <person name="Donachie S."/>
        </authorList>
    </citation>
    <scope>NUCLEOTIDE SEQUENCE [LARGE SCALE GENOMIC DNA]</scope>
    <source>
        <strain evidence="1 2">IK-1</strain>
    </source>
</reference>
<dbReference type="Proteomes" id="UP000037755">
    <property type="component" value="Unassembled WGS sequence"/>
</dbReference>
<accession>A0A0M8MHK1</accession>
<dbReference type="EMBL" id="LIYD01000005">
    <property type="protein sequence ID" value="KOS05927.1"/>
    <property type="molecule type" value="Genomic_DNA"/>
</dbReference>
<evidence type="ECO:0008006" key="3">
    <source>
        <dbReference type="Google" id="ProtNLM"/>
    </source>
</evidence>
<comment type="caution">
    <text evidence="1">The sequence shown here is derived from an EMBL/GenBank/DDBJ whole genome shotgun (WGS) entry which is preliminary data.</text>
</comment>
<proteinExistence type="predicted"/>
<dbReference type="PATRIC" id="fig|1202724.3.peg.1595"/>
<name>A0A0M8MHK1_9FLAO</name>